<name>A0ABX1BUP3_9ACTN</name>
<dbReference type="EMBL" id="JAATEN010000004">
    <property type="protein sequence ID" value="NJQ00163.1"/>
    <property type="molecule type" value="Genomic_DNA"/>
</dbReference>
<evidence type="ECO:0000313" key="5">
    <source>
        <dbReference type="Proteomes" id="UP000695264"/>
    </source>
</evidence>
<evidence type="ECO:0000256" key="2">
    <source>
        <dbReference type="ARBA" id="ARBA00093774"/>
    </source>
</evidence>
<accession>A0ABX1BUP3</accession>
<comment type="caution">
    <text evidence="4">The sequence shown here is derived from an EMBL/GenBank/DDBJ whole genome shotgun (WGS) entry which is preliminary data.</text>
</comment>
<evidence type="ECO:0000259" key="3">
    <source>
        <dbReference type="Pfam" id="PF26580"/>
    </source>
</evidence>
<feature type="domain" description="Low molecular weight antigen MTB12-like C-terminal" evidence="3">
    <location>
        <begin position="2"/>
        <end position="79"/>
    </location>
</feature>
<proteinExistence type="inferred from homology"/>
<reference evidence="4 5" key="1">
    <citation type="submission" date="2020-03" db="EMBL/GenBank/DDBJ databases">
        <title>WGS of actinomycetes isolated from Thailand.</title>
        <authorList>
            <person name="Thawai C."/>
        </authorList>
    </citation>
    <scope>NUCLEOTIDE SEQUENCE [LARGE SCALE GENOMIC DNA]</scope>
    <source>
        <strain evidence="4 5">PLAI 1-29</strain>
    </source>
</reference>
<evidence type="ECO:0000256" key="1">
    <source>
        <dbReference type="ARBA" id="ARBA00022729"/>
    </source>
</evidence>
<comment type="similarity">
    <text evidence="2">Belongs to the MTB12 family.</text>
</comment>
<dbReference type="Pfam" id="PF26580">
    <property type="entry name" value="Mtb12_C"/>
    <property type="match status" value="1"/>
</dbReference>
<dbReference type="InterPro" id="IPR058644">
    <property type="entry name" value="Mtb12-like_C"/>
</dbReference>
<evidence type="ECO:0000313" key="4">
    <source>
        <dbReference type="EMBL" id="NJQ00163.1"/>
    </source>
</evidence>
<gene>
    <name evidence="4" type="ORF">HCK00_06340</name>
</gene>
<keyword evidence="5" id="KW-1185">Reference proteome</keyword>
<keyword evidence="1" id="KW-0732">Signal</keyword>
<dbReference type="Proteomes" id="UP000695264">
    <property type="component" value="Unassembled WGS sequence"/>
</dbReference>
<protein>
    <recommendedName>
        <fullName evidence="3">Low molecular weight antigen MTB12-like C-terminal domain-containing protein</fullName>
    </recommendedName>
</protein>
<sequence length="89" mass="9736">MEDGGQYELMIQGFADDDRAKELRVHVESVDFTSAREAQVGYTLRGGGESIRPEKPGESVRQGGDWKISLRTLCDLADYGSDVPKAVAC</sequence>
<organism evidence="4 5">
    <name type="scientific">Streptomyces zingiberis</name>
    <dbReference type="NCBI Taxonomy" id="2053010"/>
    <lineage>
        <taxon>Bacteria</taxon>
        <taxon>Bacillati</taxon>
        <taxon>Actinomycetota</taxon>
        <taxon>Actinomycetes</taxon>
        <taxon>Kitasatosporales</taxon>
        <taxon>Streptomycetaceae</taxon>
        <taxon>Streptomyces</taxon>
    </lineage>
</organism>